<feature type="compositionally biased region" description="Polar residues" evidence="3">
    <location>
        <begin position="733"/>
        <end position="747"/>
    </location>
</feature>
<proteinExistence type="inferred from homology"/>
<feature type="domain" description="Carboxylesterase type B" evidence="5">
    <location>
        <begin position="3"/>
        <end position="106"/>
    </location>
</feature>
<reference evidence="6" key="1">
    <citation type="journal article" date="2023" name="Insect Mol. Biol.">
        <title>Genome sequencing provides insights into the evolution of gene families encoding plant cell wall-degrading enzymes in longhorned beetles.</title>
        <authorList>
            <person name="Shin N.R."/>
            <person name="Okamura Y."/>
            <person name="Kirsch R."/>
            <person name="Pauchet Y."/>
        </authorList>
    </citation>
    <scope>NUCLEOTIDE SEQUENCE</scope>
    <source>
        <strain evidence="6">AMC_N1</strain>
    </source>
</reference>
<dbReference type="Gene3D" id="3.40.50.1820">
    <property type="entry name" value="alpha/beta hydrolase"/>
    <property type="match status" value="1"/>
</dbReference>
<feature type="region of interest" description="Disordered" evidence="3">
    <location>
        <begin position="507"/>
        <end position="537"/>
    </location>
</feature>
<dbReference type="InterPro" id="IPR002018">
    <property type="entry name" value="CarbesteraseB"/>
</dbReference>
<organism evidence="6 7">
    <name type="scientific">Aromia moschata</name>
    <dbReference type="NCBI Taxonomy" id="1265417"/>
    <lineage>
        <taxon>Eukaryota</taxon>
        <taxon>Metazoa</taxon>
        <taxon>Ecdysozoa</taxon>
        <taxon>Arthropoda</taxon>
        <taxon>Hexapoda</taxon>
        <taxon>Insecta</taxon>
        <taxon>Pterygota</taxon>
        <taxon>Neoptera</taxon>
        <taxon>Endopterygota</taxon>
        <taxon>Coleoptera</taxon>
        <taxon>Polyphaga</taxon>
        <taxon>Cucujiformia</taxon>
        <taxon>Chrysomeloidea</taxon>
        <taxon>Cerambycidae</taxon>
        <taxon>Cerambycinae</taxon>
        <taxon>Callichromatini</taxon>
        <taxon>Aromia</taxon>
    </lineage>
</organism>
<protein>
    <recommendedName>
        <fullName evidence="5">Carboxylesterase type B domain-containing protein</fullName>
    </recommendedName>
</protein>
<feature type="transmembrane region" description="Helical" evidence="4">
    <location>
        <begin position="215"/>
        <end position="236"/>
    </location>
</feature>
<dbReference type="EMBL" id="JAPWTK010001457">
    <property type="protein sequence ID" value="KAJ8932476.1"/>
    <property type="molecule type" value="Genomic_DNA"/>
</dbReference>
<feature type="region of interest" description="Disordered" evidence="3">
    <location>
        <begin position="572"/>
        <end position="609"/>
    </location>
</feature>
<evidence type="ECO:0000256" key="2">
    <source>
        <dbReference type="ARBA" id="ARBA00023180"/>
    </source>
</evidence>
<keyword evidence="2" id="KW-0325">Glycoprotein</keyword>
<dbReference type="Proteomes" id="UP001162162">
    <property type="component" value="Unassembled WGS sequence"/>
</dbReference>
<feature type="compositionally biased region" description="Basic and acidic residues" evidence="3">
    <location>
        <begin position="348"/>
        <end position="364"/>
    </location>
</feature>
<accession>A0AAV8X1J4</accession>
<feature type="compositionally biased region" description="Acidic residues" evidence="3">
    <location>
        <begin position="748"/>
        <end position="757"/>
    </location>
</feature>
<dbReference type="Pfam" id="PF00135">
    <property type="entry name" value="COesterase"/>
    <property type="match status" value="1"/>
</dbReference>
<evidence type="ECO:0000256" key="1">
    <source>
        <dbReference type="ARBA" id="ARBA00005964"/>
    </source>
</evidence>
<evidence type="ECO:0000313" key="6">
    <source>
        <dbReference type="EMBL" id="KAJ8932476.1"/>
    </source>
</evidence>
<keyword evidence="4" id="KW-1133">Transmembrane helix</keyword>
<sequence length="809" mass="91444">NKSFNGEELPYVFGIPLDGPKFHFTDSYTDMEKLFSQIVMNYFCNFAYTGNPNVPRRNQFLSDSPAIAFQLDVEWPEYDAKEERYLELEIPPQPSSRYRNKEITYWNEIFPRLSENQSFIYSRPPSIIKKPPKVYVQVPNNPPYRKQYPPPWIYNNIPENVSPTRAYSRPQNTIGTVIRKTEKERPETVKYAVYGTELESPPKEVRPTPDPTMNIVIIAGSLFLIANVILLIILYFKCYRNKKNDLRKVDEVVEISEEEKISKEEKAFLVNGCNIVRMISKSSKSDETYEAVKCSGSSKYKLTRQMSNSTIDAHAKVRDWIANEVVNKYSPRFIRRPKLSPHTKSKIPVKDDVSIPVEPEKDSTLGRSPTRPVSPSDDLHFQQPVMKTSTITRPKLGKPSKVSVAIDATPTGRGPSVLMQRPAELTKSLDCPLVEPETDIPLRRSVTLEDFSPRVVDGRKELRKSSTSINLKFSDGKSHVMKIKHNHSHSDPVQDLYVTKTRKLKTFDPNSDVNVTSRDDNEQKPTPLTPEESLMTIKRRKFPKVLPDHPGRETLMQKRRSMPAHCLFLPIPESSSFSQPNSPTNKDFAKLPPAPPPRTTTLPKQSHSAPVVCLSEPMLAKEPYYPEPEVVCNNLYVGPLVPKEKNGSKGELNTLPIYDSLRNIRATETKVAAPKTIVTANSNAPIKRADPKFVVRPTISRKSSEDKHTKNIPRVVVPDNQPQVHQHLKPNNYVKSNSENGENTINENDLDAAEASDEINLRGAKTKRSQIPTPVRIETNLDGSPAKTSSSSESTPSEESDTGTVVKKI</sequence>
<evidence type="ECO:0000256" key="3">
    <source>
        <dbReference type="SAM" id="MobiDB-lite"/>
    </source>
</evidence>
<keyword evidence="4" id="KW-0812">Transmembrane</keyword>
<keyword evidence="4" id="KW-0472">Membrane</keyword>
<feature type="region of interest" description="Disordered" evidence="3">
    <location>
        <begin position="392"/>
        <end position="417"/>
    </location>
</feature>
<dbReference type="PANTHER" id="PTHR43903">
    <property type="entry name" value="NEUROLIGIN"/>
    <property type="match status" value="1"/>
</dbReference>
<feature type="region of interest" description="Disordered" evidence="3">
    <location>
        <begin position="697"/>
        <end position="809"/>
    </location>
</feature>
<keyword evidence="7" id="KW-1185">Reference proteome</keyword>
<feature type="compositionally biased region" description="Polar residues" evidence="3">
    <location>
        <begin position="573"/>
        <end position="585"/>
    </location>
</feature>
<comment type="similarity">
    <text evidence="1">Belongs to the type-B carboxylesterase/lipase family.</text>
</comment>
<dbReference type="InterPro" id="IPR029058">
    <property type="entry name" value="AB_hydrolase_fold"/>
</dbReference>
<comment type="caution">
    <text evidence="6">The sequence shown here is derived from an EMBL/GenBank/DDBJ whole genome shotgun (WGS) entry which is preliminary data.</text>
</comment>
<evidence type="ECO:0000313" key="7">
    <source>
        <dbReference type="Proteomes" id="UP001162162"/>
    </source>
</evidence>
<evidence type="ECO:0000256" key="4">
    <source>
        <dbReference type="SAM" id="Phobius"/>
    </source>
</evidence>
<feature type="non-terminal residue" evidence="6">
    <location>
        <position position="1"/>
    </location>
</feature>
<dbReference type="AlphaFoldDB" id="A0AAV8X1J4"/>
<evidence type="ECO:0000259" key="5">
    <source>
        <dbReference type="Pfam" id="PF00135"/>
    </source>
</evidence>
<name>A0AAV8X1J4_9CUCU</name>
<dbReference type="InterPro" id="IPR051093">
    <property type="entry name" value="Neuroligin/BSAL"/>
</dbReference>
<gene>
    <name evidence="6" type="ORF">NQ318_014863</name>
</gene>
<dbReference type="SUPFAM" id="SSF53474">
    <property type="entry name" value="alpha/beta-Hydrolases"/>
    <property type="match status" value="1"/>
</dbReference>
<feature type="region of interest" description="Disordered" evidence="3">
    <location>
        <begin position="337"/>
        <end position="380"/>
    </location>
</feature>
<feature type="compositionally biased region" description="Basic residues" evidence="3">
    <location>
        <begin position="337"/>
        <end position="347"/>
    </location>
</feature>